<evidence type="ECO:0000256" key="6">
    <source>
        <dbReference type="HAMAP-Rule" id="MF_01186"/>
    </source>
</evidence>
<comment type="subcellular location">
    <subcellularLocation>
        <location evidence="6">Cell outer membrane</location>
        <topology evidence="6">Lipid-anchor</topology>
    </subcellularLocation>
</comment>
<comment type="similarity">
    <text evidence="6">Belongs to the LptE lipoprotein family.</text>
</comment>
<evidence type="ECO:0000256" key="4">
    <source>
        <dbReference type="ARBA" id="ARBA00023237"/>
    </source>
</evidence>
<dbReference type="GO" id="GO:0009279">
    <property type="term" value="C:cell outer membrane"/>
    <property type="evidence" value="ECO:0007669"/>
    <property type="project" value="UniProtKB-SubCell"/>
</dbReference>
<dbReference type="AlphaFoldDB" id="A0A916UQ34"/>
<reference evidence="7" key="2">
    <citation type="submission" date="2020-09" db="EMBL/GenBank/DDBJ databases">
        <authorList>
            <person name="Sun Q."/>
            <person name="Zhou Y."/>
        </authorList>
    </citation>
    <scope>NUCLEOTIDE SEQUENCE</scope>
    <source>
        <strain evidence="7">CGMCC 1.10998</strain>
    </source>
</reference>
<keyword evidence="8" id="KW-1185">Reference proteome</keyword>
<evidence type="ECO:0000256" key="5">
    <source>
        <dbReference type="ARBA" id="ARBA00023288"/>
    </source>
</evidence>
<dbReference type="InterPro" id="IPR007485">
    <property type="entry name" value="LPS_assembly_LptE"/>
</dbReference>
<dbReference type="PANTHER" id="PTHR38098">
    <property type="entry name" value="LPS-ASSEMBLY LIPOPROTEIN LPTE"/>
    <property type="match status" value="1"/>
</dbReference>
<protein>
    <recommendedName>
        <fullName evidence="6">LPS-assembly lipoprotein LptE</fullName>
    </recommendedName>
</protein>
<dbReference type="Proteomes" id="UP000637423">
    <property type="component" value="Unassembled WGS sequence"/>
</dbReference>
<accession>A0A916UQ34</accession>
<dbReference type="Pfam" id="PF04390">
    <property type="entry name" value="LptE"/>
    <property type="match status" value="1"/>
</dbReference>
<sequence length="174" mass="19538">MRHNVTGWSKLSKSVQFASLLALALMLSACGFAMRGAVSFPFKSIYVGFGDSSPLGGELKRNIRANGQTVITSSANDAEVILDVLTENREKVILSLNSQGRVREYNLVYTFKFRVRDKTGKEFLEPTEIVLKRNITFNESQVLAKEAEEAVLYRDMQTDLVQQILRRLAVLNMS</sequence>
<comment type="function">
    <text evidence="6">Together with LptD, is involved in the assembly of lipopolysaccharide (LPS) at the surface of the outer membrane. Required for the proper assembly of LptD. Binds LPS and may serve as the LPS recognition site at the outer membrane.</text>
</comment>
<keyword evidence="4 6" id="KW-0998">Cell outer membrane</keyword>
<dbReference type="Gene3D" id="3.30.160.150">
    <property type="entry name" value="Lipoprotein like domain"/>
    <property type="match status" value="1"/>
</dbReference>
<name>A0A916UQ34_9BURK</name>
<keyword evidence="5 6" id="KW-0449">Lipoprotein</keyword>
<comment type="caution">
    <text evidence="7">The sequence shown here is derived from an EMBL/GenBank/DDBJ whole genome shotgun (WGS) entry which is preliminary data.</text>
</comment>
<dbReference type="GO" id="GO:1990351">
    <property type="term" value="C:transporter complex"/>
    <property type="evidence" value="ECO:0007669"/>
    <property type="project" value="TreeGrafter"/>
</dbReference>
<dbReference type="GO" id="GO:0015920">
    <property type="term" value="P:lipopolysaccharide transport"/>
    <property type="evidence" value="ECO:0007669"/>
    <property type="project" value="TreeGrafter"/>
</dbReference>
<comment type="subunit">
    <text evidence="6">Component of the lipopolysaccharide transport and assembly complex. Interacts with LptD.</text>
</comment>
<proteinExistence type="inferred from homology"/>
<dbReference type="PROSITE" id="PS51257">
    <property type="entry name" value="PROKAR_LIPOPROTEIN"/>
    <property type="match status" value="1"/>
</dbReference>
<dbReference type="HAMAP" id="MF_01186">
    <property type="entry name" value="LPS_assembly_LptE"/>
    <property type="match status" value="1"/>
</dbReference>
<evidence type="ECO:0000313" key="8">
    <source>
        <dbReference type="Proteomes" id="UP000637423"/>
    </source>
</evidence>
<keyword evidence="3 6" id="KW-0564">Palmitate</keyword>
<dbReference type="PANTHER" id="PTHR38098:SF1">
    <property type="entry name" value="LPS-ASSEMBLY LIPOPROTEIN LPTE"/>
    <property type="match status" value="1"/>
</dbReference>
<dbReference type="RefSeq" id="WP_188567141.1">
    <property type="nucleotide sequence ID" value="NZ_BMED01000003.1"/>
</dbReference>
<evidence type="ECO:0000313" key="7">
    <source>
        <dbReference type="EMBL" id="GGC82690.1"/>
    </source>
</evidence>
<dbReference type="GO" id="GO:0001530">
    <property type="term" value="F:lipopolysaccharide binding"/>
    <property type="evidence" value="ECO:0007669"/>
    <property type="project" value="TreeGrafter"/>
</dbReference>
<keyword evidence="2 6" id="KW-0472">Membrane</keyword>
<evidence type="ECO:0000256" key="3">
    <source>
        <dbReference type="ARBA" id="ARBA00023139"/>
    </source>
</evidence>
<reference evidence="7" key="1">
    <citation type="journal article" date="2014" name="Int. J. Syst. Evol. Microbiol.">
        <title>Complete genome sequence of Corynebacterium casei LMG S-19264T (=DSM 44701T), isolated from a smear-ripened cheese.</title>
        <authorList>
            <consortium name="US DOE Joint Genome Institute (JGI-PGF)"/>
            <person name="Walter F."/>
            <person name="Albersmeier A."/>
            <person name="Kalinowski J."/>
            <person name="Ruckert C."/>
        </authorList>
    </citation>
    <scope>NUCLEOTIDE SEQUENCE</scope>
    <source>
        <strain evidence="7">CGMCC 1.10998</strain>
    </source>
</reference>
<organism evidence="7 8">
    <name type="scientific">Undibacterium terreum</name>
    <dbReference type="NCBI Taxonomy" id="1224302"/>
    <lineage>
        <taxon>Bacteria</taxon>
        <taxon>Pseudomonadati</taxon>
        <taxon>Pseudomonadota</taxon>
        <taxon>Betaproteobacteria</taxon>
        <taxon>Burkholderiales</taxon>
        <taxon>Oxalobacteraceae</taxon>
        <taxon>Undibacterium</taxon>
    </lineage>
</organism>
<gene>
    <name evidence="6" type="primary">lptE</name>
    <name evidence="7" type="ORF">GCM10011396_32550</name>
</gene>
<keyword evidence="1 6" id="KW-0732">Signal</keyword>
<dbReference type="EMBL" id="BMED01000003">
    <property type="protein sequence ID" value="GGC82690.1"/>
    <property type="molecule type" value="Genomic_DNA"/>
</dbReference>
<evidence type="ECO:0000256" key="1">
    <source>
        <dbReference type="ARBA" id="ARBA00022729"/>
    </source>
</evidence>
<evidence type="ECO:0000256" key="2">
    <source>
        <dbReference type="ARBA" id="ARBA00023136"/>
    </source>
</evidence>
<dbReference type="GO" id="GO:0043165">
    <property type="term" value="P:Gram-negative-bacterium-type cell outer membrane assembly"/>
    <property type="evidence" value="ECO:0007669"/>
    <property type="project" value="UniProtKB-UniRule"/>
</dbReference>